<evidence type="ECO:0000313" key="2">
    <source>
        <dbReference type="WBParaSite" id="PS1159_v2.g2507.t1"/>
    </source>
</evidence>
<dbReference type="Proteomes" id="UP000887580">
    <property type="component" value="Unplaced"/>
</dbReference>
<protein>
    <submittedName>
        <fullName evidence="2">SH3 domain-containing protein</fullName>
    </submittedName>
</protein>
<proteinExistence type="predicted"/>
<organism evidence="1 2">
    <name type="scientific">Panagrolaimus sp. PS1159</name>
    <dbReference type="NCBI Taxonomy" id="55785"/>
    <lineage>
        <taxon>Eukaryota</taxon>
        <taxon>Metazoa</taxon>
        <taxon>Ecdysozoa</taxon>
        <taxon>Nematoda</taxon>
        <taxon>Chromadorea</taxon>
        <taxon>Rhabditida</taxon>
        <taxon>Tylenchina</taxon>
        <taxon>Panagrolaimomorpha</taxon>
        <taxon>Panagrolaimoidea</taxon>
        <taxon>Panagrolaimidae</taxon>
        <taxon>Panagrolaimus</taxon>
    </lineage>
</organism>
<name>A0AC35G7K5_9BILA</name>
<sequence length="755" mass="85265">ARRQSNDSPSIAGQIKKASYEDKFADSYQRGQAELERRRQIAREEEERLRAESERREREERERRERERQEIERRREAEREAERQRELEREKARQEEEAKLLAEREAIRKKLEEERMKELEKIRIRELEVSKRWYKRMKELEKIRIRELENQKETESEKTAQIQQRLKNMTFQLQALQEKSDSLNNEVTKARDEIIAITSEIEGMRAQRDEKLALMSQMQQSHQQLSIQCERVSHEHLQLQSECRLSINRAEEIENLRKVIVEKNEEIAKVEEEIVSIREKVESQGTSATTNRPEFEKSNEEFAQLVEEYNEMARRAIARQEELRRKAAEKARASFMEKQASFPTSFPPQYETPLDAFDNNVISPIKTETSAFSASNIVPQVPYNNGFENSFTSSVVSTATSAAAGSVSSNSAATKYRALYEFVARTDDEITSFPTSFPPQYETPLDAFDNNVISPIKTETSAFSASNIVPPPSSNQVPYNNGFENSFTSSVVSTATSAAAATGSSNSAATKYRALYEFPGWLAGQIRGKVGWFPAAFAEPIIIGKKASIPSVVTSPSSEPLASIKEDPNERDIEPFAAFGKNVGPVGNYDTPPALSALSLYEQPPVEDTLASPPKETPSVTTTTTTLPAYDAPPGDVVTSVSTLSAYDTPPATDEKVLAIGTALYRWNAQKEGDLSFSKGDEIEILEQAEMKWRGRLYKDASIQGWFPKSYVKIIDKASSKQSPTVPTSPKSESNGASKEDGEWYIALWGFEAVE</sequence>
<evidence type="ECO:0000313" key="1">
    <source>
        <dbReference type="Proteomes" id="UP000887580"/>
    </source>
</evidence>
<accession>A0AC35G7K5</accession>
<reference evidence="2" key="1">
    <citation type="submission" date="2022-11" db="UniProtKB">
        <authorList>
            <consortium name="WormBaseParasite"/>
        </authorList>
    </citation>
    <scope>IDENTIFICATION</scope>
</reference>
<dbReference type="WBParaSite" id="PS1159_v2.g2507.t1">
    <property type="protein sequence ID" value="PS1159_v2.g2507.t1"/>
    <property type="gene ID" value="PS1159_v2.g2507"/>
</dbReference>